<evidence type="ECO:0000256" key="2">
    <source>
        <dbReference type="SAM" id="Phobius"/>
    </source>
</evidence>
<evidence type="ECO:0000313" key="4">
    <source>
        <dbReference type="EMBL" id="EOO24621.1"/>
    </source>
</evidence>
<evidence type="ECO:0000256" key="1">
    <source>
        <dbReference type="SAM" id="MobiDB-lite"/>
    </source>
</evidence>
<feature type="compositionally biased region" description="Low complexity" evidence="1">
    <location>
        <begin position="32"/>
        <end position="48"/>
    </location>
</feature>
<keyword evidence="2" id="KW-1133">Transmembrane helix</keyword>
<dbReference type="RefSeq" id="WP_016110387.1">
    <property type="nucleotide sequence ID" value="NZ_KB976174.1"/>
</dbReference>
<dbReference type="AlphaFoldDB" id="A0A9W5UZ25"/>
<keyword evidence="2" id="KW-0472">Membrane</keyword>
<feature type="signal peptide" evidence="3">
    <location>
        <begin position="1"/>
        <end position="28"/>
    </location>
</feature>
<comment type="caution">
    <text evidence="4">The sequence shown here is derived from an EMBL/GenBank/DDBJ whole genome shotgun (WGS) entry which is preliminary data.</text>
</comment>
<feature type="chain" id="PRO_5040952558" description="Lipoprotein" evidence="3">
    <location>
        <begin position="29"/>
        <end position="158"/>
    </location>
</feature>
<feature type="region of interest" description="Disordered" evidence="1">
    <location>
        <begin position="32"/>
        <end position="96"/>
    </location>
</feature>
<protein>
    <recommendedName>
        <fullName evidence="6">Lipoprotein</fullName>
    </recommendedName>
</protein>
<name>A0A9W5UZ25_BACCE</name>
<keyword evidence="3" id="KW-0732">Signal</keyword>
<proteinExistence type="predicted"/>
<dbReference type="Proteomes" id="UP000014018">
    <property type="component" value="Unassembled WGS sequence"/>
</dbReference>
<feature type="transmembrane region" description="Helical" evidence="2">
    <location>
        <begin position="132"/>
        <end position="151"/>
    </location>
</feature>
<dbReference type="EMBL" id="AHFB01000161">
    <property type="protein sequence ID" value="EOO24621.1"/>
    <property type="molecule type" value="Genomic_DNA"/>
</dbReference>
<evidence type="ECO:0000313" key="5">
    <source>
        <dbReference type="Proteomes" id="UP000014018"/>
    </source>
</evidence>
<evidence type="ECO:0008006" key="6">
    <source>
        <dbReference type="Google" id="ProtNLM"/>
    </source>
</evidence>
<keyword evidence="2" id="KW-0812">Transmembrane</keyword>
<evidence type="ECO:0000256" key="3">
    <source>
        <dbReference type="SAM" id="SignalP"/>
    </source>
</evidence>
<gene>
    <name evidence="4" type="ORF">IIU_06687</name>
</gene>
<sequence>MNISKKIFAFLLVFIVFTLCILPTFAQAKSFSGGKSSVSSHSTSEGLSTKGSTSGSYRSTDGTYHSGYKSSSSNVQSKKPASVEQHTSQSQPAPKKKSNFWGYAASFGTGALLGSMLHPFGNNGVGGGGSSFFSSGLLLDIILILGIVWVVRRIFIKR</sequence>
<accession>A0A9W5UZ25</accession>
<reference evidence="4 5" key="1">
    <citation type="submission" date="2012-12" db="EMBL/GenBank/DDBJ databases">
        <title>The Genome Sequence of Bacillus cereus VD133.</title>
        <authorList>
            <consortium name="The Broad Institute Genome Sequencing Platform"/>
            <consortium name="The Broad Institute Genome Sequencing Center for Infectious Disease"/>
            <person name="Feldgarden M."/>
            <person name="Van der Auwera G.A."/>
            <person name="Mahillon J."/>
            <person name="Duprez V."/>
            <person name="Timmery S."/>
            <person name="Mattelet C."/>
            <person name="Dierick K."/>
            <person name="Sun M."/>
            <person name="Yu Z."/>
            <person name="Zhu L."/>
            <person name="Hu X."/>
            <person name="Shank E.B."/>
            <person name="Swiecicka I."/>
            <person name="Hansen B.M."/>
            <person name="Andrup L."/>
            <person name="Walker B."/>
            <person name="Young S.K."/>
            <person name="Zeng Q."/>
            <person name="Gargeya S."/>
            <person name="Fitzgerald M."/>
            <person name="Haas B."/>
            <person name="Abouelleil A."/>
            <person name="Alvarado L."/>
            <person name="Arachchi H.M."/>
            <person name="Berlin A.M."/>
            <person name="Chapman S.B."/>
            <person name="Dewar J."/>
            <person name="Goldberg J."/>
            <person name="Griggs A."/>
            <person name="Gujja S."/>
            <person name="Hansen M."/>
            <person name="Howarth C."/>
            <person name="Imamovic A."/>
            <person name="Larimer J."/>
            <person name="McCowan C."/>
            <person name="Murphy C."/>
            <person name="Neiman D."/>
            <person name="Pearson M."/>
            <person name="Priest M."/>
            <person name="Roberts A."/>
            <person name="Saif S."/>
            <person name="Shea T."/>
            <person name="Sisk P."/>
            <person name="Sykes S."/>
            <person name="Wortman J."/>
            <person name="Nusbaum C."/>
            <person name="Birren B."/>
        </authorList>
    </citation>
    <scope>NUCLEOTIDE SEQUENCE [LARGE SCALE GENOMIC DNA]</scope>
    <source>
        <strain evidence="4 5">VD133</strain>
    </source>
</reference>
<organism evidence="4 5">
    <name type="scientific">Bacillus cereus VD133</name>
    <dbReference type="NCBI Taxonomy" id="1053233"/>
    <lineage>
        <taxon>Bacteria</taxon>
        <taxon>Bacillati</taxon>
        <taxon>Bacillota</taxon>
        <taxon>Bacilli</taxon>
        <taxon>Bacillales</taxon>
        <taxon>Bacillaceae</taxon>
        <taxon>Bacillus</taxon>
        <taxon>Bacillus cereus group</taxon>
    </lineage>
</organism>
<feature type="compositionally biased region" description="Polar residues" evidence="1">
    <location>
        <begin position="49"/>
        <end position="92"/>
    </location>
</feature>